<evidence type="ECO:0000313" key="10">
    <source>
        <dbReference type="Proteomes" id="UP000002139"/>
    </source>
</evidence>
<organism evidence="9 10">
    <name type="scientific">Sorangium cellulosum (strain So ce56)</name>
    <name type="common">Polyangium cellulosum (strain So ce56)</name>
    <dbReference type="NCBI Taxonomy" id="448385"/>
    <lineage>
        <taxon>Bacteria</taxon>
        <taxon>Pseudomonadati</taxon>
        <taxon>Myxococcota</taxon>
        <taxon>Polyangia</taxon>
        <taxon>Polyangiales</taxon>
        <taxon>Polyangiaceae</taxon>
        <taxon>Sorangium</taxon>
    </lineage>
</organism>
<dbReference type="Proteomes" id="UP000002139">
    <property type="component" value="Chromosome"/>
</dbReference>
<accession>A9FED0</accession>
<dbReference type="AlphaFoldDB" id="A9FED0"/>
<protein>
    <submittedName>
        <fullName evidence="9">MutT/nudix family protein</fullName>
    </submittedName>
</protein>
<dbReference type="GO" id="GO:0010945">
    <property type="term" value="F:coenzyme A diphosphatase activity"/>
    <property type="evidence" value="ECO:0007669"/>
    <property type="project" value="InterPro"/>
</dbReference>
<sequence length="275" mass="29936">MGHLRHRGSLTVLARRAAARHAVAPWPGSGERPARLASRPAASGIPERRRRALNSDRYYAILTTVLSSYDLAAIMARLDAREAALDLLTQERQAAVAAILRAPAGPLGTAHDPLAGGREPGEAELLLIRRAEHPADPWSGHMALPGGRREPADESLLATAIRETREEVGIDLAAHGTLLARLPEVPAVARGRRAGMIVAPFVFALRSTPELTLSDEVAEALWTPLGPLARGERTSRYAYTHEGNVLQLPCLLVDERVVWGLTYLMLKQLFEVLHR</sequence>
<dbReference type="EMBL" id="AM746676">
    <property type="protein sequence ID" value="CAN94873.1"/>
    <property type="molecule type" value="Genomic_DNA"/>
</dbReference>
<dbReference type="eggNOG" id="COG0494">
    <property type="taxonomic scope" value="Bacteria"/>
</dbReference>
<dbReference type="InterPro" id="IPR000086">
    <property type="entry name" value="NUDIX_hydrolase_dom"/>
</dbReference>
<dbReference type="SUPFAM" id="SSF55811">
    <property type="entry name" value="Nudix"/>
    <property type="match status" value="1"/>
</dbReference>
<feature type="domain" description="Nudix hydrolase" evidence="8">
    <location>
        <begin position="91"/>
        <end position="245"/>
    </location>
</feature>
<dbReference type="KEGG" id="scl:sce4710"/>
<keyword evidence="4" id="KW-0378">Hydrolase</keyword>
<dbReference type="GO" id="GO:0046872">
    <property type="term" value="F:metal ion binding"/>
    <property type="evidence" value="ECO:0007669"/>
    <property type="project" value="UniProtKB-KW"/>
</dbReference>
<evidence type="ECO:0000256" key="7">
    <source>
        <dbReference type="SAM" id="MobiDB-lite"/>
    </source>
</evidence>
<gene>
    <name evidence="9" type="ordered locus">sce4710</name>
</gene>
<evidence type="ECO:0000256" key="3">
    <source>
        <dbReference type="ARBA" id="ARBA00022723"/>
    </source>
</evidence>
<evidence type="ECO:0000313" key="9">
    <source>
        <dbReference type="EMBL" id="CAN94873.1"/>
    </source>
</evidence>
<evidence type="ECO:0000256" key="5">
    <source>
        <dbReference type="ARBA" id="ARBA00022842"/>
    </source>
</evidence>
<dbReference type="HOGENOM" id="CLU_040940_5_3_7"/>
<keyword evidence="5" id="KW-0460">Magnesium</keyword>
<dbReference type="STRING" id="448385.sce4710"/>
<dbReference type="Gene3D" id="3.90.79.10">
    <property type="entry name" value="Nucleoside Triphosphate Pyrophosphohydrolase"/>
    <property type="match status" value="1"/>
</dbReference>
<comment type="cofactor">
    <cofactor evidence="2">
        <name>Mg(2+)</name>
        <dbReference type="ChEBI" id="CHEBI:18420"/>
    </cofactor>
</comment>
<dbReference type="PANTHER" id="PTHR12992">
    <property type="entry name" value="NUDIX HYDROLASE"/>
    <property type="match status" value="1"/>
</dbReference>
<evidence type="ECO:0000256" key="6">
    <source>
        <dbReference type="ARBA" id="ARBA00023211"/>
    </source>
</evidence>
<dbReference type="PROSITE" id="PS51462">
    <property type="entry name" value="NUDIX"/>
    <property type="match status" value="1"/>
</dbReference>
<evidence type="ECO:0000256" key="4">
    <source>
        <dbReference type="ARBA" id="ARBA00022801"/>
    </source>
</evidence>
<reference evidence="9 10" key="1">
    <citation type="journal article" date="2007" name="Nat. Biotechnol.">
        <title>Complete genome sequence of the myxobacterium Sorangium cellulosum.</title>
        <authorList>
            <person name="Schneiker S."/>
            <person name="Perlova O."/>
            <person name="Kaiser O."/>
            <person name="Gerth K."/>
            <person name="Alici A."/>
            <person name="Altmeyer M.O."/>
            <person name="Bartels D."/>
            <person name="Bekel T."/>
            <person name="Beyer S."/>
            <person name="Bode E."/>
            <person name="Bode H.B."/>
            <person name="Bolten C.J."/>
            <person name="Choudhuri J.V."/>
            <person name="Doss S."/>
            <person name="Elnakady Y.A."/>
            <person name="Frank B."/>
            <person name="Gaigalat L."/>
            <person name="Goesmann A."/>
            <person name="Groeger C."/>
            <person name="Gross F."/>
            <person name="Jelsbak L."/>
            <person name="Jelsbak L."/>
            <person name="Kalinowski J."/>
            <person name="Kegler C."/>
            <person name="Knauber T."/>
            <person name="Konietzny S."/>
            <person name="Kopp M."/>
            <person name="Krause L."/>
            <person name="Krug D."/>
            <person name="Linke B."/>
            <person name="Mahmud T."/>
            <person name="Martinez-Arias R."/>
            <person name="McHardy A.C."/>
            <person name="Merai M."/>
            <person name="Meyer F."/>
            <person name="Mormann S."/>
            <person name="Munoz-Dorado J."/>
            <person name="Perez J."/>
            <person name="Pradella S."/>
            <person name="Rachid S."/>
            <person name="Raddatz G."/>
            <person name="Rosenau F."/>
            <person name="Rueckert C."/>
            <person name="Sasse F."/>
            <person name="Scharfe M."/>
            <person name="Schuster S.C."/>
            <person name="Suen G."/>
            <person name="Treuner-Lange A."/>
            <person name="Velicer G.J."/>
            <person name="Vorholter F.-J."/>
            <person name="Weissman K.J."/>
            <person name="Welch R.D."/>
            <person name="Wenzel S.C."/>
            <person name="Whitworth D.E."/>
            <person name="Wilhelm S."/>
            <person name="Wittmann C."/>
            <person name="Bloecker H."/>
            <person name="Puehler A."/>
            <person name="Mueller R."/>
        </authorList>
    </citation>
    <scope>NUCLEOTIDE SEQUENCE [LARGE SCALE GENOMIC DNA]</scope>
    <source>
        <strain evidence="10">So ce56</strain>
    </source>
</reference>
<dbReference type="PANTHER" id="PTHR12992:SF11">
    <property type="entry name" value="MITOCHONDRIAL COENZYME A DIPHOSPHATASE NUDT8"/>
    <property type="match status" value="1"/>
</dbReference>
<dbReference type="BioCyc" id="SCEL448385:SCE_RS24180-MONOMER"/>
<keyword evidence="3" id="KW-0479">Metal-binding</keyword>
<evidence type="ECO:0000256" key="2">
    <source>
        <dbReference type="ARBA" id="ARBA00001946"/>
    </source>
</evidence>
<dbReference type="InterPro" id="IPR045121">
    <property type="entry name" value="CoAse"/>
</dbReference>
<comment type="cofactor">
    <cofactor evidence="1">
        <name>Mn(2+)</name>
        <dbReference type="ChEBI" id="CHEBI:29035"/>
    </cofactor>
</comment>
<dbReference type="InterPro" id="IPR015797">
    <property type="entry name" value="NUDIX_hydrolase-like_dom_sf"/>
</dbReference>
<dbReference type="CDD" id="cd03426">
    <property type="entry name" value="NUDIX_CoAse_Nudt7"/>
    <property type="match status" value="1"/>
</dbReference>
<proteinExistence type="predicted"/>
<keyword evidence="10" id="KW-1185">Reference proteome</keyword>
<feature type="region of interest" description="Disordered" evidence="7">
    <location>
        <begin position="24"/>
        <end position="48"/>
    </location>
</feature>
<evidence type="ECO:0000259" key="8">
    <source>
        <dbReference type="PROSITE" id="PS51462"/>
    </source>
</evidence>
<keyword evidence="6" id="KW-0464">Manganese</keyword>
<dbReference type="Pfam" id="PF00293">
    <property type="entry name" value="NUDIX"/>
    <property type="match status" value="1"/>
</dbReference>
<name>A9FED0_SORC5</name>
<evidence type="ECO:0000256" key="1">
    <source>
        <dbReference type="ARBA" id="ARBA00001936"/>
    </source>
</evidence>